<name>A0A147BEN2_IXORI</name>
<reference evidence="1" key="1">
    <citation type="journal article" date="2018" name="PLoS Negl. Trop. Dis.">
        <title>Sialome diversity of ticks revealed by RNAseq of single tick salivary glands.</title>
        <authorList>
            <person name="Perner J."/>
            <person name="Kropackova S."/>
            <person name="Kopacek P."/>
            <person name="Ribeiro J.M."/>
        </authorList>
    </citation>
    <scope>NUCLEOTIDE SEQUENCE</scope>
    <source>
        <strain evidence="1">Siblings of single egg batch collected in Ceske Budejovice</strain>
        <tissue evidence="1">Salivary glands</tissue>
    </source>
</reference>
<feature type="non-terminal residue" evidence="1">
    <location>
        <position position="1"/>
    </location>
</feature>
<sequence>VVRTGQRHPVPSHWGEPWIPGRVLPSLNLLWIRTVRVSARSPSWRAPGPRVWRNPWVLVVWRARSLGVPFWTKTVRRGGNVWPTARCRRTRRVVSVEFRRVRDTAVPTSVQGWRAQRVRSRYVDRVRPAARGRKASLRTAGDWSFWSGNRRPWLPVARFGNLRVRPQWRQTSVLYAEDADQRQSSRRHGFRRRSS</sequence>
<dbReference type="EMBL" id="GEGO01006160">
    <property type="protein sequence ID" value="JAR89244.1"/>
    <property type="molecule type" value="Transcribed_RNA"/>
</dbReference>
<proteinExistence type="predicted"/>
<evidence type="ECO:0000313" key="1">
    <source>
        <dbReference type="EMBL" id="JAR89244.1"/>
    </source>
</evidence>
<dbReference type="AlphaFoldDB" id="A0A147BEN2"/>
<organism evidence="1">
    <name type="scientific">Ixodes ricinus</name>
    <name type="common">Common tick</name>
    <name type="synonym">Acarus ricinus</name>
    <dbReference type="NCBI Taxonomy" id="34613"/>
    <lineage>
        <taxon>Eukaryota</taxon>
        <taxon>Metazoa</taxon>
        <taxon>Ecdysozoa</taxon>
        <taxon>Arthropoda</taxon>
        <taxon>Chelicerata</taxon>
        <taxon>Arachnida</taxon>
        <taxon>Acari</taxon>
        <taxon>Parasitiformes</taxon>
        <taxon>Ixodida</taxon>
        <taxon>Ixodoidea</taxon>
        <taxon>Ixodidae</taxon>
        <taxon>Ixodinae</taxon>
        <taxon>Ixodes</taxon>
    </lineage>
</organism>
<protein>
    <submittedName>
        <fullName evidence="1">Uncharacterized protein</fullName>
    </submittedName>
</protein>
<accession>A0A147BEN2</accession>